<evidence type="ECO:0000313" key="3">
    <source>
        <dbReference type="Proteomes" id="UP001139333"/>
    </source>
</evidence>
<dbReference type="Proteomes" id="UP001139333">
    <property type="component" value="Unassembled WGS sequence"/>
</dbReference>
<proteinExistence type="inferred from homology"/>
<dbReference type="EMBL" id="JAKIKP010000006">
    <property type="protein sequence ID" value="MCL1143069.1"/>
    <property type="molecule type" value="Genomic_DNA"/>
</dbReference>
<dbReference type="NCBIfam" id="NF003507">
    <property type="entry name" value="PRK05170.2-5"/>
    <property type="match status" value="1"/>
</dbReference>
<name>A0A9X1ZIP2_9GAMM</name>
<accession>A0A9X1ZIP2</accession>
<evidence type="ECO:0000256" key="1">
    <source>
        <dbReference type="HAMAP-Rule" id="MF_00676"/>
    </source>
</evidence>
<comment type="similarity">
    <text evidence="1">Belongs to the UPF0260 family.</text>
</comment>
<dbReference type="NCBIfam" id="NF003501">
    <property type="entry name" value="PRK05170.1-5"/>
    <property type="match status" value="1"/>
</dbReference>
<comment type="caution">
    <text evidence="2">The sequence shown here is derived from an EMBL/GenBank/DDBJ whole genome shotgun (WGS) entry which is preliminary data.</text>
</comment>
<gene>
    <name evidence="2" type="ORF">L2672_10215</name>
</gene>
<dbReference type="PANTHER" id="PTHR37421:SF1">
    <property type="entry name" value="UPF0260 PROTEIN YCGN"/>
    <property type="match status" value="1"/>
</dbReference>
<organism evidence="2 3">
    <name type="scientific">Shewanella gaetbuli</name>
    <dbReference type="NCBI Taxonomy" id="220752"/>
    <lineage>
        <taxon>Bacteria</taxon>
        <taxon>Pseudomonadati</taxon>
        <taxon>Pseudomonadota</taxon>
        <taxon>Gammaproteobacteria</taxon>
        <taxon>Alteromonadales</taxon>
        <taxon>Shewanellaceae</taxon>
        <taxon>Shewanella</taxon>
    </lineage>
</organism>
<dbReference type="PIRSF" id="PIRSF006173">
    <property type="entry name" value="UCP006173"/>
    <property type="match status" value="1"/>
</dbReference>
<dbReference type="AlphaFoldDB" id="A0A9X1ZIP2"/>
<sequence>MSQEENQTSTPTRFWETTALENMTAVQWESLCDGCGKCCLNKLIDDDTDELYYTNAACHLLDDNSCNCRRYIERFKFVPDCTVVSMDNLAELTWLPESCAYRRLYLGRGLPSWHPLITGSKDEMHRLGMSVQAKTVNEMKVRYLEDNIVMWPLEDLD</sequence>
<dbReference type="RefSeq" id="WP_248995748.1">
    <property type="nucleotide sequence ID" value="NZ_JAKIKP010000006.1"/>
</dbReference>
<protein>
    <recommendedName>
        <fullName evidence="1">UPF0260 protein L2672_10215</fullName>
    </recommendedName>
</protein>
<dbReference type="Pfam" id="PF03692">
    <property type="entry name" value="CxxCxxCC"/>
    <property type="match status" value="1"/>
</dbReference>
<dbReference type="InterPro" id="IPR008228">
    <property type="entry name" value="UCP006173"/>
</dbReference>
<evidence type="ECO:0000313" key="2">
    <source>
        <dbReference type="EMBL" id="MCL1143069.1"/>
    </source>
</evidence>
<dbReference type="HAMAP" id="MF_00676">
    <property type="entry name" value="UPF0260"/>
    <property type="match status" value="1"/>
</dbReference>
<reference evidence="2" key="1">
    <citation type="submission" date="2022-01" db="EMBL/GenBank/DDBJ databases">
        <title>Whole genome-based taxonomy of the Shewanellaceae.</title>
        <authorList>
            <person name="Martin-Rodriguez A.J."/>
        </authorList>
    </citation>
    <scope>NUCLEOTIDE SEQUENCE</scope>
    <source>
        <strain evidence="2">DSM 16422</strain>
    </source>
</reference>
<keyword evidence="3" id="KW-1185">Reference proteome</keyword>
<dbReference type="InterPro" id="IPR005358">
    <property type="entry name" value="Puta_zinc/iron-chelating_dom"/>
</dbReference>
<dbReference type="NCBIfam" id="NF003500">
    <property type="entry name" value="PRK05170.1-4"/>
    <property type="match status" value="1"/>
</dbReference>
<dbReference type="PANTHER" id="PTHR37421">
    <property type="entry name" value="UPF0260 PROTEIN YCGN"/>
    <property type="match status" value="1"/>
</dbReference>